<protein>
    <submittedName>
        <fullName evidence="1">Uncharacterized protein</fullName>
    </submittedName>
</protein>
<accession>A0A4Z2JFU0</accession>
<comment type="caution">
    <text evidence="1">The sequence shown here is derived from an EMBL/GenBank/DDBJ whole genome shotgun (WGS) entry which is preliminary data.</text>
</comment>
<gene>
    <name evidence="1" type="ORF">EYF80_001271</name>
</gene>
<reference evidence="1 2" key="1">
    <citation type="submission" date="2019-03" db="EMBL/GenBank/DDBJ databases">
        <title>First draft genome of Liparis tanakae, snailfish: a comprehensive survey of snailfish specific genes.</title>
        <authorList>
            <person name="Kim W."/>
            <person name="Song I."/>
            <person name="Jeong J.-H."/>
            <person name="Kim D."/>
            <person name="Kim S."/>
            <person name="Ryu S."/>
            <person name="Song J.Y."/>
            <person name="Lee S.K."/>
        </authorList>
    </citation>
    <scope>NUCLEOTIDE SEQUENCE [LARGE SCALE GENOMIC DNA]</scope>
    <source>
        <tissue evidence="1">Muscle</tissue>
    </source>
</reference>
<evidence type="ECO:0000313" key="2">
    <source>
        <dbReference type="Proteomes" id="UP000314294"/>
    </source>
</evidence>
<evidence type="ECO:0000313" key="1">
    <source>
        <dbReference type="EMBL" id="TNN88488.1"/>
    </source>
</evidence>
<sequence length="130" mass="14860">MQRSIRSTVEMSMYSLHMSFIHLVKLSTIVWKSTQYWDTATLPLQKLPPYCMECTSTPNHSTTPQVKQLESHCLFSCSTDLRSSSSLALTAFTIVAWKSSAPLKHHRKQSESQCEGLIRLHYDQKNNPSL</sequence>
<dbReference type="AlphaFoldDB" id="A0A4Z2JFU0"/>
<dbReference type="EMBL" id="SRLO01000005">
    <property type="protein sequence ID" value="TNN88488.1"/>
    <property type="molecule type" value="Genomic_DNA"/>
</dbReference>
<name>A0A4Z2JFU0_9TELE</name>
<organism evidence="1 2">
    <name type="scientific">Liparis tanakae</name>
    <name type="common">Tanaka's snailfish</name>
    <dbReference type="NCBI Taxonomy" id="230148"/>
    <lineage>
        <taxon>Eukaryota</taxon>
        <taxon>Metazoa</taxon>
        <taxon>Chordata</taxon>
        <taxon>Craniata</taxon>
        <taxon>Vertebrata</taxon>
        <taxon>Euteleostomi</taxon>
        <taxon>Actinopterygii</taxon>
        <taxon>Neopterygii</taxon>
        <taxon>Teleostei</taxon>
        <taxon>Neoteleostei</taxon>
        <taxon>Acanthomorphata</taxon>
        <taxon>Eupercaria</taxon>
        <taxon>Perciformes</taxon>
        <taxon>Cottioidei</taxon>
        <taxon>Cottales</taxon>
        <taxon>Liparidae</taxon>
        <taxon>Liparis</taxon>
    </lineage>
</organism>
<dbReference type="Proteomes" id="UP000314294">
    <property type="component" value="Unassembled WGS sequence"/>
</dbReference>
<proteinExistence type="predicted"/>
<keyword evidence="2" id="KW-1185">Reference proteome</keyword>